<keyword evidence="4" id="KW-0251">Elongation factor</keyword>
<evidence type="ECO:0000259" key="3">
    <source>
        <dbReference type="PROSITE" id="PS51722"/>
    </source>
</evidence>
<dbReference type="Proteomes" id="UP000236928">
    <property type="component" value="Unassembled WGS sequence"/>
</dbReference>
<evidence type="ECO:0000313" key="4">
    <source>
        <dbReference type="EMBL" id="POM83879.1"/>
    </source>
</evidence>
<organism evidence="4 5">
    <name type="scientific">Cryptosporidium meleagridis</name>
    <dbReference type="NCBI Taxonomy" id="93969"/>
    <lineage>
        <taxon>Eukaryota</taxon>
        <taxon>Sar</taxon>
        <taxon>Alveolata</taxon>
        <taxon>Apicomplexa</taxon>
        <taxon>Conoidasida</taxon>
        <taxon>Coccidia</taxon>
        <taxon>Eucoccidiorida</taxon>
        <taxon>Eimeriorina</taxon>
        <taxon>Cryptosporidiidae</taxon>
        <taxon>Cryptosporidium</taxon>
    </lineage>
</organism>
<dbReference type="GO" id="GO:0003924">
    <property type="term" value="F:GTPase activity"/>
    <property type="evidence" value="ECO:0007669"/>
    <property type="project" value="InterPro"/>
</dbReference>
<evidence type="ECO:0000313" key="5">
    <source>
        <dbReference type="Proteomes" id="UP000236928"/>
    </source>
</evidence>
<dbReference type="GO" id="GO:0003746">
    <property type="term" value="F:translation elongation factor activity"/>
    <property type="evidence" value="ECO:0007669"/>
    <property type="project" value="UniProtKB-KW"/>
</dbReference>
<dbReference type="Pfam" id="PF00009">
    <property type="entry name" value="GTP_EFTU"/>
    <property type="match status" value="1"/>
</dbReference>
<dbReference type="PANTHER" id="PTHR23115">
    <property type="entry name" value="TRANSLATION FACTOR"/>
    <property type="match status" value="1"/>
</dbReference>
<evidence type="ECO:0000256" key="1">
    <source>
        <dbReference type="ARBA" id="ARBA00022741"/>
    </source>
</evidence>
<dbReference type="PROSITE" id="PS51722">
    <property type="entry name" value="G_TR_2"/>
    <property type="match status" value="1"/>
</dbReference>
<dbReference type="OrthoDB" id="342024at2759"/>
<dbReference type="VEuPathDB" id="CryptoDB:CmeUKMEL1_09600"/>
<protein>
    <submittedName>
        <fullName evidence="4">Elongation factor Tu GTP binding domain protein</fullName>
    </submittedName>
</protein>
<dbReference type="InterPro" id="IPR050100">
    <property type="entry name" value="TRAFAC_GTPase_members"/>
</dbReference>
<dbReference type="EMBL" id="JIBK01000025">
    <property type="protein sequence ID" value="POM83879.1"/>
    <property type="molecule type" value="Genomic_DNA"/>
</dbReference>
<keyword evidence="1" id="KW-0547">Nucleotide-binding</keyword>
<dbReference type="Gene3D" id="3.40.50.300">
    <property type="entry name" value="P-loop containing nucleotide triphosphate hydrolases"/>
    <property type="match status" value="1"/>
</dbReference>
<proteinExistence type="predicted"/>
<keyword evidence="2" id="KW-0342">GTP-binding</keyword>
<reference evidence="4 5" key="1">
    <citation type="submission" date="2014-04" db="EMBL/GenBank/DDBJ databases">
        <title>Comparative Genomics of Cryptosporidium Species.</title>
        <authorList>
            <person name="Silva J.C."/>
            <person name="Su Q."/>
            <person name="Chalmers R."/>
            <person name="Chibucos M.C."/>
            <person name="Elwin K."/>
            <person name="Godinez A."/>
            <person name="Guo F."/>
            <person name="Huynh K."/>
            <person name="Orvis J."/>
            <person name="Ott S."/>
            <person name="Sadzewicz L."/>
            <person name="Sengamalay N."/>
            <person name="Shetty A."/>
            <person name="Sun M."/>
            <person name="Tallon L."/>
            <person name="Xiao L."/>
            <person name="Zhang H."/>
            <person name="Fraser C.M."/>
            <person name="Zhu G."/>
            <person name="Kissinger J."/>
            <person name="Widmer G."/>
        </authorList>
    </citation>
    <scope>NUCLEOTIDE SEQUENCE [LARGE SCALE GENOMIC DNA]</scope>
    <source>
        <strain evidence="4 5">UKMEL1</strain>
    </source>
</reference>
<accession>A0A2P4Z1J0</accession>
<sequence length="531" mass="59970">MARTRSKHVEYTDDDYYDAYDSDDYLGDDDSEAYEREVITKTVKTKTTVQQTDKKHVAKQNQNKGVKIQTKNETISTPTIDNYSCVVLGHVDSGKSTLMGHLFLSLGLINEAVMRKYKKESEIIGKGSFAYAWIFDDCDDERERGITINISAKSMMIEKKLVTILDAPGHSEFIPNSFSISMFSDNIIVVIDSSGFDSGFQKGQTIEHIIYSLLANVSNIIFAVNKLELFNWDEQVYSNIVNTISNYINLELADIKNDSNIIFLPISAYHGINILNDNNNTFPKELSSWYQGPSLFEILSSINQCSKRSIPRPIECHCHKESKQFTSFSACILEIISVSSSEFKTSLYIEYGQLKVGQSYHILPFSESIKCKAISIHDNTYNTCNGPIYISSATFSCSIQPSVGNIIVSTISTKNNARRNSNTPITSLLSSLYPIQISTKIKVKSLKFLNEILLSSKNLFWNVPGQSFMIYYHCEASPATLLSVRDDIFYFETEREIVSYNKCSCNDNTNLSKVSVRFFGITVLIGEMIFY</sequence>
<name>A0A2P4Z1J0_9CRYT</name>
<dbReference type="PRINTS" id="PR00315">
    <property type="entry name" value="ELONGATNFCT"/>
</dbReference>
<dbReference type="AlphaFoldDB" id="A0A2P4Z1J0"/>
<dbReference type="InterPro" id="IPR027417">
    <property type="entry name" value="P-loop_NTPase"/>
</dbReference>
<keyword evidence="4" id="KW-0648">Protein biosynthesis</keyword>
<keyword evidence="5" id="KW-1185">Reference proteome</keyword>
<comment type="caution">
    <text evidence="4">The sequence shown here is derived from an EMBL/GenBank/DDBJ whole genome shotgun (WGS) entry which is preliminary data.</text>
</comment>
<feature type="domain" description="Tr-type G" evidence="3">
    <location>
        <begin position="80"/>
        <end position="294"/>
    </location>
</feature>
<gene>
    <name evidence="4" type="ORF">CmeUKMEL1_09600</name>
</gene>
<dbReference type="SUPFAM" id="SSF52540">
    <property type="entry name" value="P-loop containing nucleoside triphosphate hydrolases"/>
    <property type="match status" value="1"/>
</dbReference>
<dbReference type="GO" id="GO:0005525">
    <property type="term" value="F:GTP binding"/>
    <property type="evidence" value="ECO:0007669"/>
    <property type="project" value="UniProtKB-KW"/>
</dbReference>
<dbReference type="InterPro" id="IPR000795">
    <property type="entry name" value="T_Tr_GTP-bd_dom"/>
</dbReference>
<evidence type="ECO:0000256" key="2">
    <source>
        <dbReference type="ARBA" id="ARBA00023134"/>
    </source>
</evidence>